<gene>
    <name evidence="3" type="primary">LOC111122883</name>
</gene>
<evidence type="ECO:0000313" key="2">
    <source>
        <dbReference type="Proteomes" id="UP000694844"/>
    </source>
</evidence>
<keyword evidence="1" id="KW-0812">Transmembrane</keyword>
<dbReference type="GeneID" id="111122883"/>
<keyword evidence="1" id="KW-0472">Membrane</keyword>
<accession>A0A8B8D1G0</accession>
<proteinExistence type="predicted"/>
<dbReference type="Proteomes" id="UP000694844">
    <property type="component" value="Chromosome 3"/>
</dbReference>
<dbReference type="RefSeq" id="XP_022320616.1">
    <property type="nucleotide sequence ID" value="XM_022464908.1"/>
</dbReference>
<organism evidence="2 3">
    <name type="scientific">Crassostrea virginica</name>
    <name type="common">Eastern oyster</name>
    <dbReference type="NCBI Taxonomy" id="6565"/>
    <lineage>
        <taxon>Eukaryota</taxon>
        <taxon>Metazoa</taxon>
        <taxon>Spiralia</taxon>
        <taxon>Lophotrochozoa</taxon>
        <taxon>Mollusca</taxon>
        <taxon>Bivalvia</taxon>
        <taxon>Autobranchia</taxon>
        <taxon>Pteriomorphia</taxon>
        <taxon>Ostreida</taxon>
        <taxon>Ostreoidea</taxon>
        <taxon>Ostreidae</taxon>
        <taxon>Crassostrea</taxon>
    </lineage>
</organism>
<feature type="transmembrane region" description="Helical" evidence="1">
    <location>
        <begin position="238"/>
        <end position="260"/>
    </location>
</feature>
<name>A0A8B8D1G0_CRAVI</name>
<keyword evidence="2" id="KW-1185">Reference proteome</keyword>
<sequence>MEIIKISGAVFKIHFILNFSGTIDPTDSDFKDSLKEQLKSLIFIGYNVDIRVYYSPYDITKRNDKRSLGQLLQHTFDKRSQRSPRSASPRQEYKQAFVDVNVKVEELREKKEVQSLIEFQRVVTENIKINISSINTTAGRILNENETIESLDILKDQNECSAETSRPMCFKGYMCTVESDNYTGICIHMCALNNLDCQNKGYCYYDVTVNQTACRCGGSIMTVYYGPRCEEKTGRLEFVVGLSVGVLGGLISIALVLLFCKRLSDAEDRRKKTNDFSDDLSIDTNEDLRSLHENLHMFEYGVTNQVYDRFRNEQRLSESSMYLPRKTMPGLGNPSQNKQPSLFSIKRPMILSTPMHGTDFRSPYITTQQWQREQTV</sequence>
<keyword evidence="1" id="KW-1133">Transmembrane helix</keyword>
<dbReference type="OrthoDB" id="6162848at2759"/>
<evidence type="ECO:0000313" key="3">
    <source>
        <dbReference type="RefSeq" id="XP_022320616.1"/>
    </source>
</evidence>
<evidence type="ECO:0000256" key="1">
    <source>
        <dbReference type="SAM" id="Phobius"/>
    </source>
</evidence>
<reference evidence="3" key="1">
    <citation type="submission" date="2025-08" db="UniProtKB">
        <authorList>
            <consortium name="RefSeq"/>
        </authorList>
    </citation>
    <scope>IDENTIFICATION</scope>
    <source>
        <tissue evidence="3">Whole sample</tissue>
    </source>
</reference>
<dbReference type="AlphaFoldDB" id="A0A8B8D1G0"/>
<protein>
    <submittedName>
        <fullName evidence="3">Uncharacterized protein LOC111122883 isoform X2</fullName>
    </submittedName>
</protein>